<comment type="similarity">
    <text evidence="1">Belongs to the glycosyl hydrolase 13 family.</text>
</comment>
<evidence type="ECO:0000256" key="3">
    <source>
        <dbReference type="ARBA" id="ARBA00023295"/>
    </source>
</evidence>
<dbReference type="InterPro" id="IPR013780">
    <property type="entry name" value="Glyco_hydro_b"/>
</dbReference>
<protein>
    <submittedName>
        <fullName evidence="6">Glycogen debranching protein GlgX</fullName>
        <ecNumber evidence="6">3.2.1.196</ecNumber>
    </submittedName>
</protein>
<dbReference type="SUPFAM" id="SSF81296">
    <property type="entry name" value="E set domains"/>
    <property type="match status" value="1"/>
</dbReference>
<dbReference type="NCBIfam" id="TIGR02100">
    <property type="entry name" value="glgX_debranch"/>
    <property type="match status" value="1"/>
</dbReference>
<accession>A0ABV6HZ98</accession>
<dbReference type="SMART" id="SM00642">
    <property type="entry name" value="Aamy"/>
    <property type="match status" value="1"/>
</dbReference>
<evidence type="ECO:0000313" key="6">
    <source>
        <dbReference type="EMBL" id="MFC0323924.1"/>
    </source>
</evidence>
<dbReference type="InterPro" id="IPR017853">
    <property type="entry name" value="GH"/>
</dbReference>
<dbReference type="CDD" id="cd02856">
    <property type="entry name" value="E_set_GDE_Isoamylase_N"/>
    <property type="match status" value="1"/>
</dbReference>
<evidence type="ECO:0000256" key="2">
    <source>
        <dbReference type="ARBA" id="ARBA00022801"/>
    </source>
</evidence>
<dbReference type="CDD" id="cd11326">
    <property type="entry name" value="AmyAc_Glg_debranch"/>
    <property type="match status" value="1"/>
</dbReference>
<dbReference type="EC" id="3.2.1.196" evidence="6"/>
<dbReference type="SUPFAM" id="SSF51011">
    <property type="entry name" value="Glycosyl hydrolase domain"/>
    <property type="match status" value="1"/>
</dbReference>
<evidence type="ECO:0000313" key="7">
    <source>
        <dbReference type="Proteomes" id="UP001589769"/>
    </source>
</evidence>
<dbReference type="InterPro" id="IPR006047">
    <property type="entry name" value="GH13_cat_dom"/>
</dbReference>
<evidence type="ECO:0000256" key="1">
    <source>
        <dbReference type="ARBA" id="ARBA00008061"/>
    </source>
</evidence>
<dbReference type="InterPro" id="IPR004193">
    <property type="entry name" value="Glyco_hydro_13_N"/>
</dbReference>
<dbReference type="Proteomes" id="UP001589769">
    <property type="component" value="Unassembled WGS sequence"/>
</dbReference>
<dbReference type="InterPro" id="IPR044505">
    <property type="entry name" value="GlgX_Isoamylase_N_E_set"/>
</dbReference>
<dbReference type="RefSeq" id="WP_382375913.1">
    <property type="nucleotide sequence ID" value="NZ_JBHLWA010000049.1"/>
</dbReference>
<dbReference type="InterPro" id="IPR040784">
    <property type="entry name" value="GlgX_C"/>
</dbReference>
<keyword evidence="3 6" id="KW-0326">Glycosidase</keyword>
<dbReference type="Pfam" id="PF00128">
    <property type="entry name" value="Alpha-amylase"/>
    <property type="match status" value="2"/>
</dbReference>
<dbReference type="Gene3D" id="3.20.20.80">
    <property type="entry name" value="Glycosidases"/>
    <property type="match status" value="1"/>
</dbReference>
<dbReference type="Gene3D" id="2.60.40.10">
    <property type="entry name" value="Immunoglobulins"/>
    <property type="match status" value="1"/>
</dbReference>
<dbReference type="Pfam" id="PF02922">
    <property type="entry name" value="CBM_48"/>
    <property type="match status" value="1"/>
</dbReference>
<dbReference type="Pfam" id="PF18390">
    <property type="entry name" value="GlgX_C"/>
    <property type="match status" value="1"/>
</dbReference>
<feature type="region of interest" description="Disordered" evidence="4">
    <location>
        <begin position="460"/>
        <end position="488"/>
    </location>
</feature>
<dbReference type="SUPFAM" id="SSF51445">
    <property type="entry name" value="(Trans)glycosidases"/>
    <property type="match status" value="1"/>
</dbReference>
<evidence type="ECO:0000256" key="4">
    <source>
        <dbReference type="SAM" id="MobiDB-lite"/>
    </source>
</evidence>
<proteinExistence type="inferred from homology"/>
<dbReference type="PANTHER" id="PTHR43002">
    <property type="entry name" value="GLYCOGEN DEBRANCHING ENZYME"/>
    <property type="match status" value="1"/>
</dbReference>
<sequence>MTPTRETFIGYQYPLGYSMTEYQGYKGVNFVIVAPHATQVWLCLFDEQQQETRYPMYRHHDCFSLFVTNIPLGQQYGFRVDGGHEQGNCYNVTKLLLDPYSRLVVNVPEFKTEQQLVPFLWDNQQDNAALAAKSVVVDTAFDWENDKPLRTPWSQTIIYELHIKGFSQLNDRIPATLRGTFAGLADPVNVAYLQKLGITAVELLPITLHLDEPRLQRMGKKNYWGYNVLAHFAPDQRFSTSKEVLLELKSLIKTLHQAGIEVILDVVFNHTAENDIAGPTLCQRGIDNRLYYWHDQHHHYCNWTGCGNSLNLSEPRVLQWVMDCLRYWVTEFHIDGFRFDLASLLGRTPEFKQNAALFSAMAQDPLLAQCKMIAEPWDVGIGGYQLSGFPHFFSEWNDRFRNDMRRFWLNDSQELSALALRFAGSADLFQYKGRTVRSSINFITAHDGFNLQDLVSYNQKHNHNNGEDNRDGDNHNLSFNHGEEGTSNNPEILQQRLLSKKALFATQLLALGTPMILAGDEIGHSQQGNNNCYCQDNELTWLNWQAADHSLQQYVAELITLRKEMASAGIYDDWWHTDNAQWFRADGQPMQTQDWHQGRSLMLLLQGKYLLLFNANRTSQLFHLPEGNWQKRFGEGLELQQSRAIVAQLGIVILTQSLS</sequence>
<feature type="compositionally biased region" description="Polar residues" evidence="4">
    <location>
        <begin position="475"/>
        <end position="488"/>
    </location>
</feature>
<evidence type="ECO:0000259" key="5">
    <source>
        <dbReference type="SMART" id="SM00642"/>
    </source>
</evidence>
<reference evidence="6 7" key="1">
    <citation type="submission" date="2024-09" db="EMBL/GenBank/DDBJ databases">
        <authorList>
            <person name="Sun Q."/>
            <person name="Mori K."/>
        </authorList>
    </citation>
    <scope>NUCLEOTIDE SEQUENCE [LARGE SCALE GENOMIC DNA]</scope>
    <source>
        <strain evidence="6 7">CCM 7538</strain>
    </source>
</reference>
<dbReference type="InterPro" id="IPR011837">
    <property type="entry name" value="Glycogen_debranch_GlgX"/>
</dbReference>
<keyword evidence="7" id="KW-1185">Reference proteome</keyword>
<gene>
    <name evidence="6" type="primary">glgX</name>
    <name evidence="6" type="ORF">ACFFHT_10235</name>
</gene>
<dbReference type="EMBL" id="JBHLWA010000049">
    <property type="protein sequence ID" value="MFC0323924.1"/>
    <property type="molecule type" value="Genomic_DNA"/>
</dbReference>
<comment type="caution">
    <text evidence="6">The sequence shown here is derived from an EMBL/GenBank/DDBJ whole genome shotgun (WGS) entry which is preliminary data.</text>
</comment>
<feature type="compositionally biased region" description="Basic and acidic residues" evidence="4">
    <location>
        <begin position="464"/>
        <end position="474"/>
    </location>
</feature>
<dbReference type="InterPro" id="IPR014756">
    <property type="entry name" value="Ig_E-set"/>
</dbReference>
<organism evidence="6 7">
    <name type="scientific">Gallibacterium melopsittaci</name>
    <dbReference type="NCBI Taxonomy" id="516063"/>
    <lineage>
        <taxon>Bacteria</taxon>
        <taxon>Pseudomonadati</taxon>
        <taxon>Pseudomonadota</taxon>
        <taxon>Gammaproteobacteria</taxon>
        <taxon>Pasteurellales</taxon>
        <taxon>Pasteurellaceae</taxon>
        <taxon>Gallibacterium</taxon>
    </lineage>
</organism>
<keyword evidence="2 6" id="KW-0378">Hydrolase</keyword>
<dbReference type="InterPro" id="IPR013783">
    <property type="entry name" value="Ig-like_fold"/>
</dbReference>
<dbReference type="GO" id="GO:0120549">
    <property type="term" value="F:limit dextrin alpha-1,6-maltotetraose-hydrolase activity"/>
    <property type="evidence" value="ECO:0007669"/>
    <property type="project" value="UniProtKB-EC"/>
</dbReference>
<feature type="domain" description="Glycosyl hydrolase family 13 catalytic" evidence="5">
    <location>
        <begin position="160"/>
        <end position="562"/>
    </location>
</feature>
<dbReference type="Gene3D" id="2.60.40.1180">
    <property type="entry name" value="Golgi alpha-mannosidase II"/>
    <property type="match status" value="1"/>
</dbReference>
<name>A0ABV6HZ98_9PAST</name>